<gene>
    <name evidence="4" type="ORF">C8N32_11149</name>
</gene>
<dbReference type="Gene3D" id="3.10.129.10">
    <property type="entry name" value="Hotdog Thioesterase"/>
    <property type="match status" value="1"/>
</dbReference>
<dbReference type="OrthoDB" id="9806185at2"/>
<evidence type="ECO:0000259" key="3">
    <source>
        <dbReference type="Pfam" id="PF03061"/>
    </source>
</evidence>
<dbReference type="PANTHER" id="PTHR21660">
    <property type="entry name" value="THIOESTERASE SUPERFAMILY MEMBER-RELATED"/>
    <property type="match status" value="1"/>
</dbReference>
<organism evidence="4 5">
    <name type="scientific">Rhodovulum imhoffii</name>
    <dbReference type="NCBI Taxonomy" id="365340"/>
    <lineage>
        <taxon>Bacteria</taxon>
        <taxon>Pseudomonadati</taxon>
        <taxon>Pseudomonadota</taxon>
        <taxon>Alphaproteobacteria</taxon>
        <taxon>Rhodobacterales</taxon>
        <taxon>Paracoccaceae</taxon>
        <taxon>Rhodovulum</taxon>
    </lineage>
</organism>
<accession>A0A2T5BQZ8</accession>
<feature type="domain" description="Thioesterase" evidence="3">
    <location>
        <begin position="54"/>
        <end position="126"/>
    </location>
</feature>
<reference evidence="4 5" key="1">
    <citation type="submission" date="2018-04" db="EMBL/GenBank/DDBJ databases">
        <title>Genomic Encyclopedia of Archaeal and Bacterial Type Strains, Phase II (KMG-II): from individual species to whole genera.</title>
        <authorList>
            <person name="Goeker M."/>
        </authorList>
    </citation>
    <scope>NUCLEOTIDE SEQUENCE [LARGE SCALE GENOMIC DNA]</scope>
    <source>
        <strain evidence="4 5">DSM 18064</strain>
    </source>
</reference>
<dbReference type="InterPro" id="IPR006683">
    <property type="entry name" value="Thioestr_dom"/>
</dbReference>
<comment type="similarity">
    <text evidence="1">Belongs to the thioesterase PaaI family.</text>
</comment>
<name>A0A2T5BQZ8_9RHOB</name>
<evidence type="ECO:0000313" key="4">
    <source>
        <dbReference type="EMBL" id="PTN01650.1"/>
    </source>
</evidence>
<keyword evidence="5" id="KW-1185">Reference proteome</keyword>
<dbReference type="RefSeq" id="WP_107892859.1">
    <property type="nucleotide sequence ID" value="NZ_NHSI01000013.1"/>
</dbReference>
<sequence>MTFEPKTPAFAERVRANFALQGMMTTLGAELTGIEPGRVCVTAPVAPHTTQQNGYGHAALSFALGDTAGGYSAMTLLPEGWDVLTSEIKIHLLAPARGDRLTARAEVIKPGRRLIIVRAEVFALENGHSTHSATLLGTMVPVETGR</sequence>
<protein>
    <submittedName>
        <fullName evidence="4">Uncharacterized protein (TIGR00369 family)</fullName>
    </submittedName>
</protein>
<dbReference type="InterPro" id="IPR029069">
    <property type="entry name" value="HotDog_dom_sf"/>
</dbReference>
<dbReference type="InterPro" id="IPR039298">
    <property type="entry name" value="ACOT13"/>
</dbReference>
<dbReference type="NCBIfam" id="TIGR00369">
    <property type="entry name" value="unchar_dom_1"/>
    <property type="match status" value="1"/>
</dbReference>
<evidence type="ECO:0000256" key="2">
    <source>
        <dbReference type="ARBA" id="ARBA00022801"/>
    </source>
</evidence>
<dbReference type="CDD" id="cd03443">
    <property type="entry name" value="PaaI_thioesterase"/>
    <property type="match status" value="1"/>
</dbReference>
<dbReference type="GO" id="GO:0047617">
    <property type="term" value="F:fatty acyl-CoA hydrolase activity"/>
    <property type="evidence" value="ECO:0007669"/>
    <property type="project" value="InterPro"/>
</dbReference>
<dbReference type="SUPFAM" id="SSF54637">
    <property type="entry name" value="Thioesterase/thiol ester dehydrase-isomerase"/>
    <property type="match status" value="1"/>
</dbReference>
<dbReference type="InterPro" id="IPR003736">
    <property type="entry name" value="PAAI_dom"/>
</dbReference>
<dbReference type="Pfam" id="PF03061">
    <property type="entry name" value="4HBT"/>
    <property type="match status" value="1"/>
</dbReference>
<evidence type="ECO:0000313" key="5">
    <source>
        <dbReference type="Proteomes" id="UP000243859"/>
    </source>
</evidence>
<dbReference type="AlphaFoldDB" id="A0A2T5BQZ8"/>
<keyword evidence="2" id="KW-0378">Hydrolase</keyword>
<dbReference type="Proteomes" id="UP000243859">
    <property type="component" value="Unassembled WGS sequence"/>
</dbReference>
<evidence type="ECO:0000256" key="1">
    <source>
        <dbReference type="ARBA" id="ARBA00008324"/>
    </source>
</evidence>
<proteinExistence type="inferred from homology"/>
<dbReference type="PANTHER" id="PTHR21660:SF1">
    <property type="entry name" value="ACYL-COENZYME A THIOESTERASE 13"/>
    <property type="match status" value="1"/>
</dbReference>
<dbReference type="EMBL" id="QAAA01000011">
    <property type="protein sequence ID" value="PTN01650.1"/>
    <property type="molecule type" value="Genomic_DNA"/>
</dbReference>
<comment type="caution">
    <text evidence="4">The sequence shown here is derived from an EMBL/GenBank/DDBJ whole genome shotgun (WGS) entry which is preliminary data.</text>
</comment>